<evidence type="ECO:0000259" key="1">
    <source>
        <dbReference type="Pfam" id="PF05699"/>
    </source>
</evidence>
<dbReference type="Proteomes" id="UP000215914">
    <property type="component" value="Chromosome 7"/>
</dbReference>
<dbReference type="PANTHER" id="PTHR23272">
    <property type="entry name" value="BED FINGER-RELATED"/>
    <property type="match status" value="1"/>
</dbReference>
<accession>A0A251UBS6</accession>
<dbReference type="AlphaFoldDB" id="A0A251UBS6"/>
<evidence type="ECO:0000313" key="2">
    <source>
        <dbReference type="EMBL" id="OTG20316.1"/>
    </source>
</evidence>
<dbReference type="EMBL" id="CM007896">
    <property type="protein sequence ID" value="OTG20316.1"/>
    <property type="molecule type" value="Genomic_DNA"/>
</dbReference>
<reference evidence="3" key="1">
    <citation type="journal article" date="2017" name="Nature">
        <title>The sunflower genome provides insights into oil metabolism, flowering and Asterid evolution.</title>
        <authorList>
            <person name="Badouin H."/>
            <person name="Gouzy J."/>
            <person name="Grassa C.J."/>
            <person name="Murat F."/>
            <person name="Staton S.E."/>
            <person name="Cottret L."/>
            <person name="Lelandais-Briere C."/>
            <person name="Owens G.L."/>
            <person name="Carrere S."/>
            <person name="Mayjonade B."/>
            <person name="Legrand L."/>
            <person name="Gill N."/>
            <person name="Kane N.C."/>
            <person name="Bowers J.E."/>
            <person name="Hubner S."/>
            <person name="Bellec A."/>
            <person name="Berard A."/>
            <person name="Berges H."/>
            <person name="Blanchet N."/>
            <person name="Boniface M.C."/>
            <person name="Brunel D."/>
            <person name="Catrice O."/>
            <person name="Chaidir N."/>
            <person name="Claudel C."/>
            <person name="Donnadieu C."/>
            <person name="Faraut T."/>
            <person name="Fievet G."/>
            <person name="Helmstetter N."/>
            <person name="King M."/>
            <person name="Knapp S.J."/>
            <person name="Lai Z."/>
            <person name="Le Paslier M.C."/>
            <person name="Lippi Y."/>
            <person name="Lorenzon L."/>
            <person name="Mandel J.R."/>
            <person name="Marage G."/>
            <person name="Marchand G."/>
            <person name="Marquand E."/>
            <person name="Bret-Mestries E."/>
            <person name="Morien E."/>
            <person name="Nambeesan S."/>
            <person name="Nguyen T."/>
            <person name="Pegot-Espagnet P."/>
            <person name="Pouilly N."/>
            <person name="Raftis F."/>
            <person name="Sallet E."/>
            <person name="Schiex T."/>
            <person name="Thomas J."/>
            <person name="Vandecasteele C."/>
            <person name="Vares D."/>
            <person name="Vear F."/>
            <person name="Vautrin S."/>
            <person name="Crespi M."/>
            <person name="Mangin B."/>
            <person name="Burke J.M."/>
            <person name="Salse J."/>
            <person name="Munos S."/>
            <person name="Vincourt P."/>
            <person name="Rieseberg L.H."/>
            <person name="Langlade N.B."/>
        </authorList>
    </citation>
    <scope>NUCLEOTIDE SEQUENCE [LARGE SCALE GENOMIC DNA]</scope>
    <source>
        <strain evidence="3">cv. SF193</strain>
    </source>
</reference>
<sequence length="80" mass="8884">MARGTFCIPITTVASESAFSAGGRVLDDYRSSLSKDMAELLVCGIDWIKSASKSFIKTLEKKIWKFQSRRVMGHLVDIKG</sequence>
<dbReference type="SUPFAM" id="SSF53098">
    <property type="entry name" value="Ribonuclease H-like"/>
    <property type="match status" value="1"/>
</dbReference>
<dbReference type="PANTHER" id="PTHR23272:SF190">
    <property type="entry name" value="ZINC FINGER, BED-TYPE-RELATED"/>
    <property type="match status" value="1"/>
</dbReference>
<gene>
    <name evidence="2" type="ORF">HannXRQ_Chr07g0191721</name>
</gene>
<dbReference type="Pfam" id="PF05699">
    <property type="entry name" value="Dimer_Tnp_hAT"/>
    <property type="match status" value="1"/>
</dbReference>
<name>A0A251UBS6_HELAN</name>
<keyword evidence="3" id="KW-1185">Reference proteome</keyword>
<protein>
    <submittedName>
        <fullName evidence="2">Putative HAT dimerization domain, Ribonuclease H-like domain protein</fullName>
    </submittedName>
</protein>
<dbReference type="OMA" id="STICIDI"/>
<dbReference type="GO" id="GO:0046983">
    <property type="term" value="F:protein dimerization activity"/>
    <property type="evidence" value="ECO:0007669"/>
    <property type="project" value="InterPro"/>
</dbReference>
<evidence type="ECO:0000313" key="3">
    <source>
        <dbReference type="Proteomes" id="UP000215914"/>
    </source>
</evidence>
<proteinExistence type="predicted"/>
<dbReference type="InterPro" id="IPR012337">
    <property type="entry name" value="RNaseH-like_sf"/>
</dbReference>
<organism evidence="2 3">
    <name type="scientific">Helianthus annuus</name>
    <name type="common">Common sunflower</name>
    <dbReference type="NCBI Taxonomy" id="4232"/>
    <lineage>
        <taxon>Eukaryota</taxon>
        <taxon>Viridiplantae</taxon>
        <taxon>Streptophyta</taxon>
        <taxon>Embryophyta</taxon>
        <taxon>Tracheophyta</taxon>
        <taxon>Spermatophyta</taxon>
        <taxon>Magnoliopsida</taxon>
        <taxon>eudicotyledons</taxon>
        <taxon>Gunneridae</taxon>
        <taxon>Pentapetalae</taxon>
        <taxon>asterids</taxon>
        <taxon>campanulids</taxon>
        <taxon>Asterales</taxon>
        <taxon>Asteraceae</taxon>
        <taxon>Asteroideae</taxon>
        <taxon>Heliantheae alliance</taxon>
        <taxon>Heliantheae</taxon>
        <taxon>Helianthus</taxon>
    </lineage>
</organism>
<feature type="domain" description="HAT C-terminal dimerisation" evidence="1">
    <location>
        <begin position="1"/>
        <end position="48"/>
    </location>
</feature>
<dbReference type="InterPro" id="IPR008906">
    <property type="entry name" value="HATC_C_dom"/>
</dbReference>
<dbReference type="InParanoid" id="A0A251UBS6"/>